<name>A0ABU3SIC4_9MICO</name>
<keyword evidence="3 6" id="KW-0012">Acyltransferase</keyword>
<evidence type="ECO:0000313" key="7">
    <source>
        <dbReference type="Proteomes" id="UP001261125"/>
    </source>
</evidence>
<dbReference type="RefSeq" id="WP_316003331.1">
    <property type="nucleotide sequence ID" value="NZ_JAWDIT010000001.1"/>
</dbReference>
<dbReference type="Gene3D" id="3.40.366.10">
    <property type="entry name" value="Malonyl-Coenzyme A Acyl Carrier Protein, domain 2"/>
    <property type="match status" value="1"/>
</dbReference>
<dbReference type="SUPFAM" id="SSF52151">
    <property type="entry name" value="FabD/lysophospholipase-like"/>
    <property type="match status" value="1"/>
</dbReference>
<evidence type="ECO:0000256" key="3">
    <source>
        <dbReference type="ARBA" id="ARBA00023315"/>
    </source>
</evidence>
<evidence type="ECO:0000259" key="5">
    <source>
        <dbReference type="SMART" id="SM00827"/>
    </source>
</evidence>
<dbReference type="GO" id="GO:0016746">
    <property type="term" value="F:acyltransferase activity"/>
    <property type="evidence" value="ECO:0007669"/>
    <property type="project" value="UniProtKB-KW"/>
</dbReference>
<dbReference type="Pfam" id="PF00698">
    <property type="entry name" value="Acyl_transf_1"/>
    <property type="match status" value="1"/>
</dbReference>
<dbReference type="Gene3D" id="3.30.70.250">
    <property type="entry name" value="Malonyl-CoA ACP transacylase, ACP-binding"/>
    <property type="match status" value="1"/>
</dbReference>
<evidence type="ECO:0000256" key="4">
    <source>
        <dbReference type="ARBA" id="ARBA00048462"/>
    </source>
</evidence>
<dbReference type="SUPFAM" id="SSF55048">
    <property type="entry name" value="Probable ACP-binding domain of malonyl-CoA ACP transacylase"/>
    <property type="match status" value="1"/>
</dbReference>
<gene>
    <name evidence="6" type="ORF">RWH44_02395</name>
</gene>
<dbReference type="PANTHER" id="PTHR42681:SF1">
    <property type="entry name" value="MALONYL-COA-ACYL CARRIER PROTEIN TRANSACYLASE, MITOCHONDRIAL"/>
    <property type="match status" value="1"/>
</dbReference>
<dbReference type="InterPro" id="IPR016035">
    <property type="entry name" value="Acyl_Trfase/lysoPLipase"/>
</dbReference>
<evidence type="ECO:0000256" key="1">
    <source>
        <dbReference type="ARBA" id="ARBA00013258"/>
    </source>
</evidence>
<reference evidence="6 7" key="1">
    <citation type="submission" date="2023-09" db="EMBL/GenBank/DDBJ databases">
        <title>Microbacterium fusihabitans sp. nov., Microbacterium phycihabitans sp. nov., and Microbacterium cervinum sp. nov., isolated from dried seaweeds of beach.</title>
        <authorList>
            <person name="Lee S.D."/>
        </authorList>
    </citation>
    <scope>NUCLEOTIDE SEQUENCE [LARGE SCALE GENOMIC DNA]</scope>
    <source>
        <strain evidence="6 7">KSW2-29</strain>
    </source>
</reference>
<accession>A0ABU3SIC4</accession>
<sequence>MHGTFLAVPGQGSQTLGMGRQLLARHPAARATFDESADALGFDMREVMWGTSADALTATEYAQPAIVLLAVAAMRAWQAVSRPPSDVRWVAGHSVGALAAAIVVESLTFVDGIRLARARGQLMGSAPGAGAMLAVAVTSDRARDDLARAAASSGLDIACINSARQIVLSGPREAISEAQARFGSRCRLLDVSHGFHSSLMDPIVERWASEVAALPFREPRTPLLSALSGRLLRTAEEIEQDVRHGVRETVRWDLVTAVANESGCRAVILGNGHTLTRLWRGEAVAKGATIVDDGFRNAAHAA</sequence>
<dbReference type="InterPro" id="IPR050858">
    <property type="entry name" value="Mal-CoA-ACP_Trans/PKS_FabD"/>
</dbReference>
<evidence type="ECO:0000313" key="6">
    <source>
        <dbReference type="EMBL" id="MDU0344544.1"/>
    </source>
</evidence>
<comment type="catalytic activity">
    <reaction evidence="4">
        <text>holo-[ACP] + malonyl-CoA = malonyl-[ACP] + CoA</text>
        <dbReference type="Rhea" id="RHEA:41792"/>
        <dbReference type="Rhea" id="RHEA-COMP:9623"/>
        <dbReference type="Rhea" id="RHEA-COMP:9685"/>
        <dbReference type="ChEBI" id="CHEBI:57287"/>
        <dbReference type="ChEBI" id="CHEBI:57384"/>
        <dbReference type="ChEBI" id="CHEBI:64479"/>
        <dbReference type="ChEBI" id="CHEBI:78449"/>
        <dbReference type="EC" id="2.3.1.39"/>
    </reaction>
</comment>
<dbReference type="InterPro" id="IPR001227">
    <property type="entry name" value="Ac_transferase_dom_sf"/>
</dbReference>
<organism evidence="6 7">
    <name type="scientific">Microbacterium phycohabitans</name>
    <dbReference type="NCBI Taxonomy" id="3075993"/>
    <lineage>
        <taxon>Bacteria</taxon>
        <taxon>Bacillati</taxon>
        <taxon>Actinomycetota</taxon>
        <taxon>Actinomycetes</taxon>
        <taxon>Micrococcales</taxon>
        <taxon>Microbacteriaceae</taxon>
        <taxon>Microbacterium</taxon>
    </lineage>
</organism>
<keyword evidence="2 6" id="KW-0808">Transferase</keyword>
<protein>
    <recommendedName>
        <fullName evidence="1">[acyl-carrier-protein] S-malonyltransferase</fullName>
        <ecNumber evidence="1">2.3.1.39</ecNumber>
    </recommendedName>
</protein>
<dbReference type="SMART" id="SM00827">
    <property type="entry name" value="PKS_AT"/>
    <property type="match status" value="1"/>
</dbReference>
<dbReference type="EC" id="2.3.1.39" evidence="1"/>
<dbReference type="InterPro" id="IPR014043">
    <property type="entry name" value="Acyl_transferase_dom"/>
</dbReference>
<dbReference type="PANTHER" id="PTHR42681">
    <property type="entry name" value="MALONYL-COA-ACYL CARRIER PROTEIN TRANSACYLASE, MITOCHONDRIAL"/>
    <property type="match status" value="1"/>
</dbReference>
<evidence type="ECO:0000256" key="2">
    <source>
        <dbReference type="ARBA" id="ARBA00022679"/>
    </source>
</evidence>
<feature type="domain" description="Malonyl-CoA:ACP transacylase (MAT)" evidence="5">
    <location>
        <begin position="7"/>
        <end position="282"/>
    </location>
</feature>
<keyword evidence="7" id="KW-1185">Reference proteome</keyword>
<dbReference type="Proteomes" id="UP001261125">
    <property type="component" value="Unassembled WGS sequence"/>
</dbReference>
<dbReference type="EMBL" id="JAWDIT010000001">
    <property type="protein sequence ID" value="MDU0344544.1"/>
    <property type="molecule type" value="Genomic_DNA"/>
</dbReference>
<proteinExistence type="predicted"/>
<comment type="caution">
    <text evidence="6">The sequence shown here is derived from an EMBL/GenBank/DDBJ whole genome shotgun (WGS) entry which is preliminary data.</text>
</comment>
<dbReference type="InterPro" id="IPR016036">
    <property type="entry name" value="Malonyl_transacylase_ACP-bd"/>
</dbReference>